<feature type="domain" description="HotDog ACOT-type" evidence="2">
    <location>
        <begin position="5"/>
        <end position="119"/>
    </location>
</feature>
<comment type="caution">
    <text evidence="3">The sequence shown here is derived from an EMBL/GenBank/DDBJ whole genome shotgun (WGS) entry which is preliminary data.</text>
</comment>
<keyword evidence="3" id="KW-0456">Lyase</keyword>
<evidence type="ECO:0000313" key="3">
    <source>
        <dbReference type="EMBL" id="GHO42470.1"/>
    </source>
</evidence>
<dbReference type="EMBL" id="BNJF01000001">
    <property type="protein sequence ID" value="GHO42470.1"/>
    <property type="molecule type" value="Genomic_DNA"/>
</dbReference>
<dbReference type="PROSITE" id="PS51770">
    <property type="entry name" value="HOTDOG_ACOT"/>
    <property type="match status" value="1"/>
</dbReference>
<dbReference type="CDD" id="cd03440">
    <property type="entry name" value="hot_dog"/>
    <property type="match status" value="1"/>
</dbReference>
<accession>A0A8J3MRP6</accession>
<dbReference type="InterPro" id="IPR033120">
    <property type="entry name" value="HOTDOG_ACOT"/>
</dbReference>
<evidence type="ECO:0000313" key="4">
    <source>
        <dbReference type="Proteomes" id="UP000612362"/>
    </source>
</evidence>
<dbReference type="SUPFAM" id="SSF54637">
    <property type="entry name" value="Thioesterase/thiol ester dehydrase-isomerase"/>
    <property type="match status" value="1"/>
</dbReference>
<dbReference type="GO" id="GO:0016787">
    <property type="term" value="F:hydrolase activity"/>
    <property type="evidence" value="ECO:0007669"/>
    <property type="project" value="UniProtKB-KW"/>
</dbReference>
<dbReference type="RefSeq" id="WP_220192009.1">
    <property type="nucleotide sequence ID" value="NZ_BNJF01000001.1"/>
</dbReference>
<dbReference type="AlphaFoldDB" id="A0A8J3MRP6"/>
<dbReference type="InterPro" id="IPR029069">
    <property type="entry name" value="HotDog_dom_sf"/>
</dbReference>
<organism evidence="3 4">
    <name type="scientific">Ktedonospora formicarum</name>
    <dbReference type="NCBI Taxonomy" id="2778364"/>
    <lineage>
        <taxon>Bacteria</taxon>
        <taxon>Bacillati</taxon>
        <taxon>Chloroflexota</taxon>
        <taxon>Ktedonobacteria</taxon>
        <taxon>Ktedonobacterales</taxon>
        <taxon>Ktedonobacteraceae</taxon>
        <taxon>Ktedonospora</taxon>
    </lineage>
</organism>
<keyword evidence="1" id="KW-0378">Hydrolase</keyword>
<reference evidence="3" key="1">
    <citation type="submission" date="2020-10" db="EMBL/GenBank/DDBJ databases">
        <title>Taxonomic study of unclassified bacteria belonging to the class Ktedonobacteria.</title>
        <authorList>
            <person name="Yabe S."/>
            <person name="Wang C.M."/>
            <person name="Zheng Y."/>
            <person name="Sakai Y."/>
            <person name="Cavaletti L."/>
            <person name="Monciardini P."/>
            <person name="Donadio S."/>
        </authorList>
    </citation>
    <scope>NUCLEOTIDE SEQUENCE</scope>
    <source>
        <strain evidence="3">SOSP1-1</strain>
    </source>
</reference>
<dbReference type="Proteomes" id="UP000612362">
    <property type="component" value="Unassembled WGS sequence"/>
</dbReference>
<evidence type="ECO:0000256" key="1">
    <source>
        <dbReference type="PROSITE-ProRule" id="PRU01106"/>
    </source>
</evidence>
<sequence>MAMIPEYSSLLRVRLNSHDAHYGGRLVNGAHMLSLFGDAATELAILSDGDEGLLVSYDSVEFLAPLYAGDFVEVRGRITKVGNTSRRIEFEAYKVIAARPDVCESAADALAEPLLVGRAIGTTVIKPERQRSLHVAHHSSSHKSRQE</sequence>
<name>A0A8J3MRP6_9CHLR</name>
<proteinExistence type="predicted"/>
<dbReference type="GO" id="GO:0016829">
    <property type="term" value="F:lyase activity"/>
    <property type="evidence" value="ECO:0007669"/>
    <property type="project" value="UniProtKB-KW"/>
</dbReference>
<gene>
    <name evidence="3" type="primary">kal</name>
    <name evidence="3" type="ORF">KSX_06330</name>
</gene>
<protein>
    <submittedName>
        <fullName evidence="3">3-aminobutyryl-CoA ammonia lyase</fullName>
    </submittedName>
</protein>
<dbReference type="Gene3D" id="3.10.129.10">
    <property type="entry name" value="Hotdog Thioesterase"/>
    <property type="match status" value="1"/>
</dbReference>
<keyword evidence="4" id="KW-1185">Reference proteome</keyword>
<dbReference type="Pfam" id="PF03061">
    <property type="entry name" value="4HBT"/>
    <property type="match status" value="1"/>
</dbReference>
<dbReference type="InterPro" id="IPR006683">
    <property type="entry name" value="Thioestr_dom"/>
</dbReference>
<evidence type="ECO:0000259" key="2">
    <source>
        <dbReference type="PROSITE" id="PS51770"/>
    </source>
</evidence>